<name>G5IEN2_9FIRM</name>
<proteinExistence type="predicted"/>
<feature type="transmembrane region" description="Helical" evidence="1">
    <location>
        <begin position="47"/>
        <end position="66"/>
    </location>
</feature>
<evidence type="ECO:0000256" key="1">
    <source>
        <dbReference type="SAM" id="Phobius"/>
    </source>
</evidence>
<feature type="domain" description="Sensor histidine kinase NatK-like C-terminal" evidence="2">
    <location>
        <begin position="337"/>
        <end position="435"/>
    </location>
</feature>
<feature type="transmembrane region" description="Helical" evidence="1">
    <location>
        <begin position="159"/>
        <end position="182"/>
    </location>
</feature>
<dbReference type="AlphaFoldDB" id="G5IEN2"/>
<dbReference type="CDD" id="cd16935">
    <property type="entry name" value="HATPase_AgrC-ComD-like"/>
    <property type="match status" value="1"/>
</dbReference>
<protein>
    <recommendedName>
        <fullName evidence="2">Sensor histidine kinase NatK-like C-terminal domain-containing protein</fullName>
    </recommendedName>
</protein>
<dbReference type="InterPro" id="IPR032834">
    <property type="entry name" value="NatK-like_C"/>
</dbReference>
<dbReference type="Proteomes" id="UP000005384">
    <property type="component" value="Unassembled WGS sequence"/>
</dbReference>
<feature type="transmembrane region" description="Helical" evidence="1">
    <location>
        <begin position="130"/>
        <end position="147"/>
    </location>
</feature>
<feature type="transmembrane region" description="Helical" evidence="1">
    <location>
        <begin position="103"/>
        <end position="124"/>
    </location>
</feature>
<feature type="transmembrane region" description="Helical" evidence="1">
    <location>
        <begin position="72"/>
        <end position="91"/>
    </location>
</feature>
<dbReference type="InterPro" id="IPR036890">
    <property type="entry name" value="HATPase_C_sf"/>
</dbReference>
<gene>
    <name evidence="3" type="ORF">HMPREF9473_01959</name>
</gene>
<feature type="transmembrane region" description="Helical" evidence="1">
    <location>
        <begin position="194"/>
        <end position="215"/>
    </location>
</feature>
<reference evidence="3 4" key="1">
    <citation type="submission" date="2011-08" db="EMBL/GenBank/DDBJ databases">
        <title>The Genome Sequence of Clostridium hathewayi WAL-18680.</title>
        <authorList>
            <consortium name="The Broad Institute Genome Sequencing Platform"/>
            <person name="Earl A."/>
            <person name="Ward D."/>
            <person name="Feldgarden M."/>
            <person name="Gevers D."/>
            <person name="Finegold S.M."/>
            <person name="Summanen P.H."/>
            <person name="Molitoris D.R."/>
            <person name="Song M."/>
            <person name="Daigneault M."/>
            <person name="Allen-Vercoe E."/>
            <person name="Young S.K."/>
            <person name="Zeng Q."/>
            <person name="Gargeya S."/>
            <person name="Fitzgerald M."/>
            <person name="Haas B."/>
            <person name="Abouelleil A."/>
            <person name="Alvarado L."/>
            <person name="Arachchi H.M."/>
            <person name="Berlin A."/>
            <person name="Brown A."/>
            <person name="Chapman S.B."/>
            <person name="Chen Z."/>
            <person name="Dunbar C."/>
            <person name="Freedman E."/>
            <person name="Gearin G."/>
            <person name="Gellesch M."/>
            <person name="Goldberg J."/>
            <person name="Griggs A."/>
            <person name="Gujja S."/>
            <person name="Heiman D."/>
            <person name="Howarth C."/>
            <person name="Larson L."/>
            <person name="Lui A."/>
            <person name="MacDonald P.J.P."/>
            <person name="Montmayeur A."/>
            <person name="Murphy C."/>
            <person name="Neiman D."/>
            <person name="Pearson M."/>
            <person name="Priest M."/>
            <person name="Roberts A."/>
            <person name="Saif S."/>
            <person name="Shea T."/>
            <person name="Shenoy N."/>
            <person name="Sisk P."/>
            <person name="Stolte C."/>
            <person name="Sykes S."/>
            <person name="Wortman J."/>
            <person name="Nusbaum C."/>
            <person name="Birren B."/>
        </authorList>
    </citation>
    <scope>NUCLEOTIDE SEQUENCE [LARGE SCALE GENOMIC DNA]</scope>
    <source>
        <strain evidence="3 4">WAL-18680</strain>
    </source>
</reference>
<keyword evidence="1" id="KW-0812">Transmembrane</keyword>
<evidence type="ECO:0000313" key="4">
    <source>
        <dbReference type="Proteomes" id="UP000005384"/>
    </source>
</evidence>
<dbReference type="OrthoDB" id="9773869at2"/>
<comment type="caution">
    <text evidence="3">The sequence shown here is derived from an EMBL/GenBank/DDBJ whole genome shotgun (WGS) entry which is preliminary data.</text>
</comment>
<keyword evidence="1" id="KW-0472">Membrane</keyword>
<accession>G5IEN2</accession>
<dbReference type="RefSeq" id="WP_006779939.1">
    <property type="nucleotide sequence ID" value="NZ_CP040506.1"/>
</dbReference>
<dbReference type="SUPFAM" id="SSF55874">
    <property type="entry name" value="ATPase domain of HSP90 chaperone/DNA topoisomerase II/histidine kinase"/>
    <property type="match status" value="1"/>
</dbReference>
<dbReference type="EMBL" id="ADLN01000036">
    <property type="protein sequence ID" value="EHI60085.1"/>
    <property type="molecule type" value="Genomic_DNA"/>
</dbReference>
<dbReference type="Pfam" id="PF14501">
    <property type="entry name" value="HATPase_c_5"/>
    <property type="match status" value="1"/>
</dbReference>
<organism evidence="3 4">
    <name type="scientific">Hungatella hathewayi WAL-18680</name>
    <dbReference type="NCBI Taxonomy" id="742737"/>
    <lineage>
        <taxon>Bacteria</taxon>
        <taxon>Bacillati</taxon>
        <taxon>Bacillota</taxon>
        <taxon>Clostridia</taxon>
        <taxon>Lachnospirales</taxon>
        <taxon>Lachnospiraceae</taxon>
        <taxon>Hungatella</taxon>
    </lineage>
</organism>
<feature type="transmembrane region" description="Helical" evidence="1">
    <location>
        <begin position="12"/>
        <end position="35"/>
    </location>
</feature>
<keyword evidence="4" id="KW-1185">Reference proteome</keyword>
<evidence type="ECO:0000313" key="3">
    <source>
        <dbReference type="EMBL" id="EHI60085.1"/>
    </source>
</evidence>
<evidence type="ECO:0000259" key="2">
    <source>
        <dbReference type="Pfam" id="PF14501"/>
    </source>
</evidence>
<dbReference type="HOGENOM" id="CLU_020211_14_2_9"/>
<dbReference type="Gene3D" id="3.30.565.10">
    <property type="entry name" value="Histidine kinase-like ATPase, C-terminal domain"/>
    <property type="match status" value="1"/>
</dbReference>
<sequence length="451" mass="50769">MTALFTEGGHGLLSLFYMLRAMGMTVLAGVFLYTLLDSRLNKHRTQLIMAAWIAAVIIVNFLLAALLGGKLYMRLTPLLLNLPVFVLFGWLSRHRDGRMLFTLMTLMVESALVMLAGMLCALPFCGNPGVDLLGRCAAAGLLIALNLRLRRLYLDMQEALCRGWFLFSIVPLAYYASLYVYAMQVSPGERTGNLVDILVTSAMVIAAYMVILFFFQDTRRNAQIERERQLLQTQVSALRRQQDMVARSEEKIRLYRHDMRFTLHTLTAMLERGNTAGALEYLGKSNAKLDDTTLNHYCKSPVLDALLAYYEELARDRDIQVQIRMTLGPELPVDETELSTVFANALENAIHACEKLPEGTPRRIEVTAVSAPNFCVEIANTCDGKAAFDDEGFPITHEPGHGIGTRSIAAFFSKHKVVYQYHVTEDNMFRLRFLINRSHSQDETHVSKPLS</sequence>
<keyword evidence="1" id="KW-1133">Transmembrane helix</keyword>
<dbReference type="PATRIC" id="fig|742737.3.peg.1986"/>